<keyword evidence="7" id="KW-0548">Nucleotidyltransferase</keyword>
<dbReference type="GO" id="GO:0006351">
    <property type="term" value="P:DNA-templated transcription"/>
    <property type="evidence" value="ECO:0007669"/>
    <property type="project" value="InterPro"/>
</dbReference>
<comment type="subcellular location">
    <subcellularLocation>
        <location evidence="1">Virion</location>
    </subcellularLocation>
</comment>
<dbReference type="InterPro" id="IPR001205">
    <property type="entry name" value="RNA-dir_pol_C"/>
</dbReference>
<proteinExistence type="predicted"/>
<reference evidence="16" key="2">
    <citation type="journal article" date="1993" name="J. Gen. Virol.">
        <title>Sequence analysis of the parsnip yellow fleck virus polyprotein; evidence of affinities with picornaviruses.</title>
        <authorList>
            <person name="Turnbull-Ross A.D."/>
            <person name="Mayo M.A."/>
            <person name="Reavy B."/>
            <person name="Murant A.F."/>
        </authorList>
    </citation>
    <scope>NUCLEOTIDE SEQUENCE</scope>
</reference>
<evidence type="ECO:0000256" key="3">
    <source>
        <dbReference type="ARBA" id="ARBA00022561"/>
    </source>
</evidence>
<sequence length="637" mass="71058">VDGTLLLSQLAALSAMYAFWRGSLVLTFEINCSASTRGKLIVSVTPKGGVALAGITASHQGYGAEFDLGTSSTRSFTMPFVSTDEWESIGDDGIMSAFEGVWDCPVANLLVLHPITSIAESTPSVDIRCYLHPGPDFQLRGRRHIGTRVDPFHVSLYGSPGVGKSFVMGKLLDDVLDFMSEPQADRCYSKTPNEEYWSGYIGQTAVKCDDLGQDLSKGFSPTYNQIIQMKTNNCFIVPMADLANKGRTFTSKYIFSTTNVPGCGTKHGLADPGAFMRRRNIFVEVELLAPLHTFAGAEKDDIFRFEPKDVSQLSEYDACIIRTDKTEDGQCGSCLVSTSDKLDGKVFCSLVAGIDGVEYYEPLNMSTSEGYPLILNRPKDAHGKEYLFFPLICIECPKDERRALDKIYEKPKTRLFSILPVEFNMHARRLFLDFNVFVMANRHKHGIMVGINPHSREWSDLAISLASFSPYGFNGDFANFDGMFHPSSGAILRVPGGGPSGFPMTVIFNSFINLFYLQSAWIMLARFNGRQDISHPCNFPKYVRACVYGDDNIVAIKMEVLPWYNLQTVSEALFDYFGVTMTDGAKNKASEAKPYGKILEFDFLKRHFKADELIPSLFHAPLHKRSIEEQVYWIREG</sequence>
<dbReference type="Pfam" id="PF00680">
    <property type="entry name" value="RdRP_1"/>
    <property type="match status" value="2"/>
</dbReference>
<dbReference type="InterPro" id="IPR014759">
    <property type="entry name" value="Helicase_SF3_ssRNA_vir"/>
</dbReference>
<dbReference type="SUPFAM" id="SSF56672">
    <property type="entry name" value="DNA/RNA polymerases"/>
    <property type="match status" value="1"/>
</dbReference>
<keyword evidence="11" id="KW-0067">ATP-binding</keyword>
<dbReference type="GO" id="GO:0003724">
    <property type="term" value="F:RNA helicase activity"/>
    <property type="evidence" value="ECO:0007669"/>
    <property type="project" value="InterPro"/>
</dbReference>
<dbReference type="CDD" id="cd23169">
    <property type="entry name" value="ps-ssRNAv-Picornavirales"/>
    <property type="match status" value="1"/>
</dbReference>
<keyword evidence="14" id="KW-1133">Transmembrane helix</keyword>
<dbReference type="GO" id="GO:0019028">
    <property type="term" value="C:viral capsid"/>
    <property type="evidence" value="ECO:0007669"/>
    <property type="project" value="UniProtKB-KW"/>
</dbReference>
<evidence type="ECO:0000256" key="11">
    <source>
        <dbReference type="ARBA" id="ARBA00022840"/>
    </source>
</evidence>
<feature type="domain" description="SF3 helicase" evidence="15">
    <location>
        <begin position="131"/>
        <end position="300"/>
    </location>
</feature>
<dbReference type="InterPro" id="IPR000605">
    <property type="entry name" value="Helicase_SF3_ssDNA/RNA_vir"/>
</dbReference>
<evidence type="ECO:0000256" key="2">
    <source>
        <dbReference type="ARBA" id="ARBA00022484"/>
    </source>
</evidence>
<keyword evidence="2" id="KW-0696">RNA-directed RNA polymerase</keyword>
<dbReference type="PIR" id="JQ2039">
    <property type="entry name" value="JQ2039"/>
</dbReference>
<evidence type="ECO:0000256" key="10">
    <source>
        <dbReference type="ARBA" id="ARBA00022807"/>
    </source>
</evidence>
<dbReference type="PROSITE" id="PS51218">
    <property type="entry name" value="SF3_HELICASE_2"/>
    <property type="match status" value="1"/>
</dbReference>
<dbReference type="InterPro" id="IPR033703">
    <property type="entry name" value="Rhv-like"/>
</dbReference>
<dbReference type="CDD" id="cd00205">
    <property type="entry name" value="rhv_like"/>
    <property type="match status" value="1"/>
</dbReference>
<evidence type="ECO:0000256" key="12">
    <source>
        <dbReference type="ARBA" id="ARBA00022844"/>
    </source>
</evidence>
<keyword evidence="8" id="KW-0547">Nucleotide-binding</keyword>
<dbReference type="Pfam" id="PF00910">
    <property type="entry name" value="RNA_helicase"/>
    <property type="match status" value="1"/>
</dbReference>
<dbReference type="InterPro" id="IPR043128">
    <property type="entry name" value="Rev_trsase/Diguanyl_cyclase"/>
</dbReference>
<keyword evidence="3" id="KW-0167">Capsid protein</keyword>
<evidence type="ECO:0000256" key="6">
    <source>
        <dbReference type="ARBA" id="ARBA00022692"/>
    </source>
</evidence>
<dbReference type="GO" id="GO:0008234">
    <property type="term" value="F:cysteine-type peptidase activity"/>
    <property type="evidence" value="ECO:0007669"/>
    <property type="project" value="UniProtKB-KW"/>
</dbReference>
<dbReference type="Gene3D" id="2.60.120.20">
    <property type="match status" value="1"/>
</dbReference>
<dbReference type="GO" id="GO:0003968">
    <property type="term" value="F:RNA-directed RNA polymerase activity"/>
    <property type="evidence" value="ECO:0007669"/>
    <property type="project" value="UniProtKB-KW"/>
</dbReference>
<evidence type="ECO:0000256" key="14">
    <source>
        <dbReference type="ARBA" id="ARBA00022989"/>
    </source>
</evidence>
<evidence type="ECO:0000313" key="16">
    <source>
        <dbReference type="PIR" id="JQ2039"/>
    </source>
</evidence>
<dbReference type="GO" id="GO:0005198">
    <property type="term" value="F:structural molecule activity"/>
    <property type="evidence" value="ECO:0007669"/>
    <property type="project" value="InterPro"/>
</dbReference>
<dbReference type="GO" id="GO:0005524">
    <property type="term" value="F:ATP binding"/>
    <property type="evidence" value="ECO:0007669"/>
    <property type="project" value="UniProtKB-KW"/>
</dbReference>
<keyword evidence="10" id="KW-0788">Thiol protease</keyword>
<dbReference type="InterPro" id="IPR001676">
    <property type="entry name" value="Picornavirus_capsid"/>
</dbReference>
<evidence type="ECO:0000256" key="4">
    <source>
        <dbReference type="ARBA" id="ARBA00022670"/>
    </source>
</evidence>
<dbReference type="InterPro" id="IPR029053">
    <property type="entry name" value="Viral_coat"/>
</dbReference>
<keyword evidence="5" id="KW-0808">Transferase</keyword>
<dbReference type="Gene3D" id="3.30.70.270">
    <property type="match status" value="1"/>
</dbReference>
<organism evidence="16">
    <name type="scientific">Parsnip yellow fleck virus</name>
    <dbReference type="NCBI Taxonomy" id="12777"/>
    <lineage>
        <taxon>Viruses</taxon>
        <taxon>Riboviria</taxon>
        <taxon>Orthornavirae</taxon>
        <taxon>Pisuviricota</taxon>
        <taxon>Pisoniviricetes</taxon>
        <taxon>Picornavirales</taxon>
        <taxon>Secoviridae</taxon>
        <taxon>Sequivirus</taxon>
        <taxon>Sequivirus pastinacae</taxon>
    </lineage>
</organism>
<dbReference type="GO" id="GO:0006508">
    <property type="term" value="P:proteolysis"/>
    <property type="evidence" value="ECO:0007669"/>
    <property type="project" value="UniProtKB-KW"/>
</dbReference>
<evidence type="ECO:0000256" key="5">
    <source>
        <dbReference type="ARBA" id="ARBA00022679"/>
    </source>
</evidence>
<reference evidence="16" key="1">
    <citation type="journal article" date="1993" name="J. Gen. Virol.">
        <title>Sequence analysis of the parsnip yellow fleck virus polyprotein: evidence of affinities with picornaviruses.</title>
        <authorList>
            <person name="Turnbull-Ross A.D."/>
            <person name="Mayo M.A."/>
            <person name="Reavy B."/>
            <person name="Murant A.F."/>
        </authorList>
    </citation>
    <scope>NUCLEOTIDE SEQUENCE</scope>
</reference>
<dbReference type="Pfam" id="PF00073">
    <property type="entry name" value="Rhv"/>
    <property type="match status" value="1"/>
</dbReference>
<keyword evidence="14" id="KW-0472">Membrane</keyword>
<evidence type="ECO:0000256" key="8">
    <source>
        <dbReference type="ARBA" id="ARBA00022741"/>
    </source>
</evidence>
<dbReference type="InterPro" id="IPR043502">
    <property type="entry name" value="DNA/RNA_pol_sf"/>
</dbReference>
<name>Q7LZW0_9SECO</name>
<keyword evidence="9" id="KW-0378">Hydrolase</keyword>
<evidence type="ECO:0000256" key="9">
    <source>
        <dbReference type="ARBA" id="ARBA00022801"/>
    </source>
</evidence>
<protein>
    <submittedName>
        <fullName evidence="16">Polyprotein</fullName>
    </submittedName>
</protein>
<dbReference type="GO" id="GO:0003723">
    <property type="term" value="F:RNA binding"/>
    <property type="evidence" value="ECO:0007669"/>
    <property type="project" value="InterPro"/>
</dbReference>
<accession>Q7LZW0</accession>
<evidence type="ECO:0000256" key="1">
    <source>
        <dbReference type="ARBA" id="ARBA00004328"/>
    </source>
</evidence>
<keyword evidence="12" id="KW-0946">Virion</keyword>
<keyword evidence="6" id="KW-0812">Transmembrane</keyword>
<evidence type="ECO:0000259" key="15">
    <source>
        <dbReference type="PROSITE" id="PS51218"/>
    </source>
</evidence>
<evidence type="ECO:0000256" key="13">
    <source>
        <dbReference type="ARBA" id="ARBA00022953"/>
    </source>
</evidence>
<keyword evidence="13" id="KW-0693">Viral RNA replication</keyword>
<keyword evidence="4" id="KW-0645">Protease</keyword>
<evidence type="ECO:0000256" key="7">
    <source>
        <dbReference type="ARBA" id="ARBA00022695"/>
    </source>
</evidence>
<dbReference type="SUPFAM" id="SSF88633">
    <property type="entry name" value="Positive stranded ssRNA viruses"/>
    <property type="match status" value="1"/>
</dbReference>